<feature type="domain" description="DHHA1" evidence="7">
    <location>
        <begin position="348"/>
        <end position="434"/>
    </location>
</feature>
<dbReference type="GO" id="GO:0006281">
    <property type="term" value="P:DNA repair"/>
    <property type="evidence" value="ECO:0007669"/>
    <property type="project" value="InterPro"/>
</dbReference>
<dbReference type="InterPro" id="IPR041122">
    <property type="entry name" value="RecJ_OB"/>
</dbReference>
<comment type="similarity">
    <text evidence="1">Belongs to the RecJ family.</text>
</comment>
<reference evidence="9" key="1">
    <citation type="submission" date="2022-12" db="EMBL/GenBank/DDBJ databases">
        <title>Paraconexibacter alkalitolerans sp. nov. and Baekduia alba sp. nov., isolated from soil and emended description of the genera Paraconexibacter (Chun et al., 2020) and Baekduia (An et al., 2020).</title>
        <authorList>
            <person name="Vieira S."/>
            <person name="Huber K.J."/>
            <person name="Geppert A."/>
            <person name="Wolf J."/>
            <person name="Neumann-Schaal M."/>
            <person name="Muesken M."/>
            <person name="Overmann J."/>
        </authorList>
    </citation>
    <scope>NUCLEOTIDE SEQUENCE</scope>
    <source>
        <strain evidence="9">AEG42_29</strain>
    </source>
</reference>
<proteinExistence type="inferred from homology"/>
<dbReference type="Gene3D" id="3.10.310.30">
    <property type="match status" value="1"/>
</dbReference>
<evidence type="ECO:0000259" key="7">
    <source>
        <dbReference type="Pfam" id="PF02272"/>
    </source>
</evidence>
<organism evidence="9">
    <name type="scientific">Paraconexibacter sp. AEG42_29</name>
    <dbReference type="NCBI Taxonomy" id="2997339"/>
    <lineage>
        <taxon>Bacteria</taxon>
        <taxon>Bacillati</taxon>
        <taxon>Actinomycetota</taxon>
        <taxon>Thermoleophilia</taxon>
        <taxon>Solirubrobacterales</taxon>
        <taxon>Paraconexibacteraceae</taxon>
        <taxon>Paraconexibacter</taxon>
    </lineage>
</organism>
<dbReference type="PANTHER" id="PTHR30255:SF2">
    <property type="entry name" value="SINGLE-STRANDED-DNA-SPECIFIC EXONUCLEASE RECJ"/>
    <property type="match status" value="1"/>
</dbReference>
<dbReference type="Pfam" id="PF01368">
    <property type="entry name" value="DHH"/>
    <property type="match status" value="1"/>
</dbReference>
<dbReference type="GO" id="GO:0003676">
    <property type="term" value="F:nucleic acid binding"/>
    <property type="evidence" value="ECO:0007669"/>
    <property type="project" value="InterPro"/>
</dbReference>
<gene>
    <name evidence="9" type="ORF">DSM112329_02663</name>
</gene>
<name>A0AAU7AVZ0_9ACTN</name>
<evidence type="ECO:0000256" key="3">
    <source>
        <dbReference type="ARBA" id="ARBA00022722"/>
    </source>
</evidence>
<dbReference type="NCBIfam" id="TIGR00644">
    <property type="entry name" value="recJ"/>
    <property type="match status" value="1"/>
</dbReference>
<dbReference type="EMBL" id="CP114014">
    <property type="protein sequence ID" value="XAY05803.1"/>
    <property type="molecule type" value="Genomic_DNA"/>
</dbReference>
<evidence type="ECO:0000259" key="6">
    <source>
        <dbReference type="Pfam" id="PF01368"/>
    </source>
</evidence>
<dbReference type="Pfam" id="PF17768">
    <property type="entry name" value="RecJ_OB"/>
    <property type="match status" value="1"/>
</dbReference>
<dbReference type="KEGG" id="parq:DSM112329_02663"/>
<dbReference type="InterPro" id="IPR001667">
    <property type="entry name" value="DDH_dom"/>
</dbReference>
<evidence type="ECO:0000313" key="9">
    <source>
        <dbReference type="EMBL" id="XAY05803.1"/>
    </source>
</evidence>
<keyword evidence="3" id="KW-0540">Nuclease</keyword>
<dbReference type="RefSeq" id="WP_354702306.1">
    <property type="nucleotide sequence ID" value="NZ_CP114014.1"/>
</dbReference>
<evidence type="ECO:0000256" key="2">
    <source>
        <dbReference type="ARBA" id="ARBA00019841"/>
    </source>
</evidence>
<dbReference type="InterPro" id="IPR051673">
    <property type="entry name" value="SSDNA_exonuclease_RecJ"/>
</dbReference>
<evidence type="ECO:0000259" key="8">
    <source>
        <dbReference type="Pfam" id="PF17768"/>
    </source>
</evidence>
<evidence type="ECO:0000256" key="1">
    <source>
        <dbReference type="ARBA" id="ARBA00005915"/>
    </source>
</evidence>
<dbReference type="GO" id="GO:0008409">
    <property type="term" value="F:5'-3' exonuclease activity"/>
    <property type="evidence" value="ECO:0007669"/>
    <property type="project" value="InterPro"/>
</dbReference>
<sequence length="818" mass="85204">MDVRLDISPFDVHAACGLQEALGVSFPVAQILARRGLGDPAAARAWLAAADAHDVADFDGIGVAVATILRHVSAGTRITLHGDYDVDGVCSTAILVTTLRRLGADVDWYLPGRAEDGYGLQPATVERLSARGTRLLVTVDCGITAVEEVALAVAAGMEVVVTDHHSPRADGRLPDAPIVHPTICGYPCPELCAAGVAYKLAGALLAAAGRDPLEADAELDLVALATVADLVPLVGENRRLVRAGIGALRRTARPGLRALMRVSKADPGAIDATAIGFRLAPRLNAAGRMLRADAALELLLTEDEDRATTVADELDHLNAERRHTETRIVFSAEAQVAQACADGVPAAFVLAGEEWHPGVIGIVASRIAERHHRPVVIIALDGEEGAGSGRSIPGFDLLGGLNASAAHLLRHGGHRAAAGCTIARDQVDAFRAAFVAHAEATLRPEDLVPRERVDAVVSGDELGLELADELLRLAPFGMGNPTPNLLVPGARLVDPRPMGEGKHVRFTVRAGGIQARAVAFGMPALPDGCEDGVRATFRLERNEWQGTIEPRLVLRKVMSTGEAGAVTVVGEPEDWSDAVRAHAAHAVPALPPPTAVGRDPWPGAAVAGGTPVRDRRGHGAAGTIAALVASGTGPVLVAVAATSVRAPALARLVDGVGVAGWAQLEADPALAAGHAHLVVLDPPADPALLAAVTTGCPDLMAHLAWGPDELGFSLHVHTVLHQLREPLAAVYRALRDGTSCHDALRGDDASPRDPVLAGRLLRVLAEAGLADVDVDSLQAKLLPIAGRVDLELSATHRVCVQRLGQGDRWLTSARPKAA</sequence>
<dbReference type="InterPro" id="IPR004610">
    <property type="entry name" value="RecJ"/>
</dbReference>
<dbReference type="AlphaFoldDB" id="A0AAU7AVZ0"/>
<evidence type="ECO:0000256" key="4">
    <source>
        <dbReference type="ARBA" id="ARBA00022801"/>
    </source>
</evidence>
<dbReference type="InterPro" id="IPR038763">
    <property type="entry name" value="DHH_sf"/>
</dbReference>
<dbReference type="PANTHER" id="PTHR30255">
    <property type="entry name" value="SINGLE-STRANDED-DNA-SPECIFIC EXONUCLEASE RECJ"/>
    <property type="match status" value="1"/>
</dbReference>
<keyword evidence="4" id="KW-0378">Hydrolase</keyword>
<keyword evidence="5 9" id="KW-0269">Exonuclease</keyword>
<feature type="domain" description="DDH" evidence="6">
    <location>
        <begin position="77"/>
        <end position="226"/>
    </location>
</feature>
<accession>A0AAU7AVZ0</accession>
<feature type="domain" description="RecJ OB" evidence="8">
    <location>
        <begin position="453"/>
        <end position="555"/>
    </location>
</feature>
<dbReference type="InterPro" id="IPR003156">
    <property type="entry name" value="DHHA1_dom"/>
</dbReference>
<evidence type="ECO:0000256" key="5">
    <source>
        <dbReference type="ARBA" id="ARBA00022839"/>
    </source>
</evidence>
<dbReference type="Gene3D" id="3.90.1640.30">
    <property type="match status" value="1"/>
</dbReference>
<dbReference type="SUPFAM" id="SSF64182">
    <property type="entry name" value="DHH phosphoesterases"/>
    <property type="match status" value="1"/>
</dbReference>
<dbReference type="GO" id="GO:0006310">
    <property type="term" value="P:DNA recombination"/>
    <property type="evidence" value="ECO:0007669"/>
    <property type="project" value="InterPro"/>
</dbReference>
<protein>
    <recommendedName>
        <fullName evidence="2">Single-stranded-DNA-specific exonuclease RecJ</fullName>
    </recommendedName>
</protein>
<dbReference type="Pfam" id="PF02272">
    <property type="entry name" value="DHHA1"/>
    <property type="match status" value="1"/>
</dbReference>